<proteinExistence type="inferred from homology"/>
<evidence type="ECO:0000256" key="11">
    <source>
        <dbReference type="ARBA" id="ARBA00049047"/>
    </source>
</evidence>
<evidence type="ECO:0000256" key="8">
    <source>
        <dbReference type="ARBA" id="ARBA00022898"/>
    </source>
</evidence>
<dbReference type="PROSITE" id="PS00168">
    <property type="entry name" value="TRP_SYNTHASE_BETA"/>
    <property type="match status" value="1"/>
</dbReference>
<name>E8LJ84_SUCHY</name>
<dbReference type="eggNOG" id="COG0133">
    <property type="taxonomic scope" value="Bacteria"/>
</dbReference>
<evidence type="ECO:0000313" key="15">
    <source>
        <dbReference type="Proteomes" id="UP000018458"/>
    </source>
</evidence>
<comment type="cofactor">
    <cofactor evidence="1 12">
        <name>pyridoxal 5'-phosphate</name>
        <dbReference type="ChEBI" id="CHEBI:597326"/>
    </cofactor>
</comment>
<dbReference type="Pfam" id="PF00291">
    <property type="entry name" value="PALP"/>
    <property type="match status" value="1"/>
</dbReference>
<dbReference type="NCBIfam" id="TIGR00263">
    <property type="entry name" value="trpB"/>
    <property type="match status" value="1"/>
</dbReference>
<dbReference type="Gene3D" id="3.40.50.1100">
    <property type="match status" value="2"/>
</dbReference>
<dbReference type="STRING" id="762983.HMPREF9444_00782"/>
<organism evidence="14 15">
    <name type="scientific">Succinatimonas hippei (strain DSM 22608 / JCM 16073 / KCTC 15190 / YIT 12066)</name>
    <dbReference type="NCBI Taxonomy" id="762983"/>
    <lineage>
        <taxon>Bacteria</taxon>
        <taxon>Pseudomonadati</taxon>
        <taxon>Pseudomonadota</taxon>
        <taxon>Gammaproteobacteria</taxon>
        <taxon>Aeromonadales</taxon>
        <taxon>Succinivibrionaceae</taxon>
        <taxon>Succinatimonas</taxon>
    </lineage>
</organism>
<comment type="similarity">
    <text evidence="4 12">Belongs to the TrpB family.</text>
</comment>
<dbReference type="HOGENOM" id="CLU_016734_3_1_6"/>
<dbReference type="EC" id="4.2.1.20" evidence="12"/>
<feature type="domain" description="Tryptophan synthase beta chain-like PALP" evidence="13">
    <location>
        <begin position="52"/>
        <end position="369"/>
    </location>
</feature>
<dbReference type="GO" id="GO:0005737">
    <property type="term" value="C:cytoplasm"/>
    <property type="evidence" value="ECO:0007669"/>
    <property type="project" value="TreeGrafter"/>
</dbReference>
<dbReference type="InterPro" id="IPR006654">
    <property type="entry name" value="Trp_synth_beta"/>
</dbReference>
<dbReference type="RefSeq" id="WP_009142994.1">
    <property type="nucleotide sequence ID" value="NZ_GL830973.1"/>
</dbReference>
<dbReference type="AlphaFoldDB" id="E8LJ84"/>
<dbReference type="PANTHER" id="PTHR48077">
    <property type="entry name" value="TRYPTOPHAN SYNTHASE-RELATED"/>
    <property type="match status" value="1"/>
</dbReference>
<reference evidence="14 15" key="1">
    <citation type="submission" date="2011-01" db="EMBL/GenBank/DDBJ databases">
        <authorList>
            <person name="Weinstock G."/>
            <person name="Sodergren E."/>
            <person name="Clifton S."/>
            <person name="Fulton L."/>
            <person name="Fulton B."/>
            <person name="Courtney L."/>
            <person name="Fronick C."/>
            <person name="Harrison M."/>
            <person name="Strong C."/>
            <person name="Farmer C."/>
            <person name="Delahaunty K."/>
            <person name="Markovic C."/>
            <person name="Hall O."/>
            <person name="Minx P."/>
            <person name="Tomlinson C."/>
            <person name="Mitreva M."/>
            <person name="Hou S."/>
            <person name="Chen J."/>
            <person name="Wollam A."/>
            <person name="Pepin K.H."/>
            <person name="Johnson M."/>
            <person name="Bhonagiri V."/>
            <person name="Zhang X."/>
            <person name="Suruliraj S."/>
            <person name="Warren W."/>
            <person name="Chinwalla A."/>
            <person name="Mardis E.R."/>
            <person name="Wilson R.K."/>
        </authorList>
    </citation>
    <scope>NUCLEOTIDE SEQUENCE [LARGE SCALE GENOMIC DNA]</scope>
    <source>
        <strain evidence="15">DSM 22608 / JCM 16073 / KCTC 15190 / YIT 12066</strain>
    </source>
</reference>
<evidence type="ECO:0000256" key="3">
    <source>
        <dbReference type="ARBA" id="ARBA00004733"/>
    </source>
</evidence>
<evidence type="ECO:0000259" key="13">
    <source>
        <dbReference type="Pfam" id="PF00291"/>
    </source>
</evidence>
<accession>E8LJ84</accession>
<dbReference type="EMBL" id="AEVO01000036">
    <property type="protein sequence ID" value="EFY07414.1"/>
    <property type="molecule type" value="Genomic_DNA"/>
</dbReference>
<evidence type="ECO:0000256" key="10">
    <source>
        <dbReference type="ARBA" id="ARBA00023239"/>
    </source>
</evidence>
<evidence type="ECO:0000256" key="4">
    <source>
        <dbReference type="ARBA" id="ARBA00009982"/>
    </source>
</evidence>
<comment type="subunit">
    <text evidence="5 12">Tetramer of two alpha and two beta chains.</text>
</comment>
<dbReference type="PIRSF" id="PIRSF001413">
    <property type="entry name" value="Trp_syn_beta"/>
    <property type="match status" value="1"/>
</dbReference>
<dbReference type="UniPathway" id="UPA00035">
    <property type="reaction ID" value="UER00044"/>
</dbReference>
<dbReference type="SUPFAM" id="SSF53686">
    <property type="entry name" value="Tryptophan synthase beta subunit-like PLP-dependent enzymes"/>
    <property type="match status" value="1"/>
</dbReference>
<keyword evidence="15" id="KW-1185">Reference proteome</keyword>
<evidence type="ECO:0000313" key="14">
    <source>
        <dbReference type="EMBL" id="EFY07414.1"/>
    </source>
</evidence>
<evidence type="ECO:0000256" key="6">
    <source>
        <dbReference type="ARBA" id="ARBA00022605"/>
    </source>
</evidence>
<dbReference type="InterPro" id="IPR023026">
    <property type="entry name" value="Trp_synth_beta/beta-like"/>
</dbReference>
<comment type="function">
    <text evidence="2 12">The beta subunit is responsible for the synthesis of L-tryptophan from indole and L-serine.</text>
</comment>
<dbReference type="CDD" id="cd06446">
    <property type="entry name" value="Trp-synth_B"/>
    <property type="match status" value="1"/>
</dbReference>
<evidence type="ECO:0000256" key="5">
    <source>
        <dbReference type="ARBA" id="ARBA00011270"/>
    </source>
</evidence>
<dbReference type="Proteomes" id="UP000018458">
    <property type="component" value="Unassembled WGS sequence"/>
</dbReference>
<keyword evidence="10 12" id="KW-0456">Lyase</keyword>
<gene>
    <name evidence="12 14" type="primary">trpB</name>
    <name evidence="14" type="ORF">HMPREF9444_00782</name>
</gene>
<keyword evidence="9 12" id="KW-0057">Aromatic amino acid biosynthesis</keyword>
<sequence length="413" mass="45363">MSRLDPFFGKFGGMYVPEVLIPALDELEEAFVTARKDPEFINELNNLLKNYAGRPTALTLCKNLTRGTKTKLYLKREDLLHGGAHKTNQVLGQALLAKRMGKTRIIAETGAGQHGVATALICALMGFKCTIYMGVVDAKRQKPNVFRMRLMGAEVKEVKSGSGTLKDACNEALRDYAANFEHTHYMIGTAAGPHPFPTIVREFQKIIGIETRKQIREFEGRDPDAVFACVGGGSNAIGMFTDFLDTDVPLYGVEPAGKGLDTDFHGATLEKGSEGIFFGAYSYNLQNEDGQINESYTVSAGLDFPSVGPQHAYLKDIGRVNYVSVTDEEALEAFSLLSRHEGIIPALESSHALAYAIKMIRKYPDKEQLFVVNLSGRGDKDIFSVNDILEQKGCIDEHGNIIIEKIAGNKDLL</sequence>
<evidence type="ECO:0000256" key="12">
    <source>
        <dbReference type="HAMAP-Rule" id="MF_00133"/>
    </source>
</evidence>
<keyword evidence="7 12" id="KW-0822">Tryptophan biosynthesis</keyword>
<protein>
    <recommendedName>
        <fullName evidence="12">Tryptophan synthase beta chain</fullName>
        <ecNumber evidence="12">4.2.1.20</ecNumber>
    </recommendedName>
</protein>
<comment type="catalytic activity">
    <reaction evidence="11 12">
        <text>(1S,2R)-1-C-(indol-3-yl)glycerol 3-phosphate + L-serine = D-glyceraldehyde 3-phosphate + L-tryptophan + H2O</text>
        <dbReference type="Rhea" id="RHEA:10532"/>
        <dbReference type="ChEBI" id="CHEBI:15377"/>
        <dbReference type="ChEBI" id="CHEBI:33384"/>
        <dbReference type="ChEBI" id="CHEBI:57912"/>
        <dbReference type="ChEBI" id="CHEBI:58866"/>
        <dbReference type="ChEBI" id="CHEBI:59776"/>
        <dbReference type="EC" id="4.2.1.20"/>
    </reaction>
</comment>
<dbReference type="InterPro" id="IPR006653">
    <property type="entry name" value="Trp_synth_b_CS"/>
</dbReference>
<evidence type="ECO:0000256" key="1">
    <source>
        <dbReference type="ARBA" id="ARBA00001933"/>
    </source>
</evidence>
<dbReference type="HAMAP" id="MF_00133">
    <property type="entry name" value="Trp_synth_beta"/>
    <property type="match status" value="1"/>
</dbReference>
<dbReference type="PANTHER" id="PTHR48077:SF3">
    <property type="entry name" value="TRYPTOPHAN SYNTHASE"/>
    <property type="match status" value="1"/>
</dbReference>
<dbReference type="InterPro" id="IPR001926">
    <property type="entry name" value="TrpB-like_PALP"/>
</dbReference>
<keyword evidence="6 12" id="KW-0028">Amino-acid biosynthesis</keyword>
<evidence type="ECO:0000256" key="7">
    <source>
        <dbReference type="ARBA" id="ARBA00022822"/>
    </source>
</evidence>
<comment type="pathway">
    <text evidence="3 12">Amino-acid biosynthesis; L-tryptophan biosynthesis; L-tryptophan from chorismate: step 5/5.</text>
</comment>
<evidence type="ECO:0000256" key="9">
    <source>
        <dbReference type="ARBA" id="ARBA00023141"/>
    </source>
</evidence>
<dbReference type="FunFam" id="3.40.50.1100:FF:000004">
    <property type="entry name" value="Tryptophan synthase beta chain"/>
    <property type="match status" value="1"/>
</dbReference>
<dbReference type="OrthoDB" id="9766131at2"/>
<dbReference type="InterPro" id="IPR036052">
    <property type="entry name" value="TrpB-like_PALP_sf"/>
</dbReference>
<dbReference type="FunFam" id="3.40.50.1100:FF:000001">
    <property type="entry name" value="Tryptophan synthase beta chain"/>
    <property type="match status" value="1"/>
</dbReference>
<dbReference type="GO" id="GO:0004834">
    <property type="term" value="F:tryptophan synthase activity"/>
    <property type="evidence" value="ECO:0007669"/>
    <property type="project" value="UniProtKB-UniRule"/>
</dbReference>
<feature type="modified residue" description="N6-(pyridoxal phosphate)lysine" evidence="12">
    <location>
        <position position="86"/>
    </location>
</feature>
<evidence type="ECO:0000256" key="2">
    <source>
        <dbReference type="ARBA" id="ARBA00002786"/>
    </source>
</evidence>
<keyword evidence="8 12" id="KW-0663">Pyridoxal phosphate</keyword>
<comment type="caution">
    <text evidence="14">The sequence shown here is derived from an EMBL/GenBank/DDBJ whole genome shotgun (WGS) entry which is preliminary data.</text>
</comment>